<evidence type="ECO:0000313" key="2">
    <source>
        <dbReference type="Proteomes" id="UP001621964"/>
    </source>
</evidence>
<organism evidence="1 2">
    <name type="scientific">Neisseria oralis</name>
    <dbReference type="NCBI Taxonomy" id="1107316"/>
    <lineage>
        <taxon>Bacteria</taxon>
        <taxon>Pseudomonadati</taxon>
        <taxon>Pseudomonadota</taxon>
        <taxon>Betaproteobacteria</taxon>
        <taxon>Neisseriales</taxon>
        <taxon>Neisseriaceae</taxon>
        <taxon>Neisseria</taxon>
    </lineage>
</organism>
<name>A0ABW8Q8C8_9NEIS</name>
<protein>
    <submittedName>
        <fullName evidence="1">Outer membrane protein assembly factor BamD</fullName>
    </submittedName>
</protein>
<feature type="non-terminal residue" evidence="1">
    <location>
        <position position="1"/>
    </location>
</feature>
<dbReference type="Gene3D" id="1.25.40.10">
    <property type="entry name" value="Tetratricopeptide repeat domain"/>
    <property type="match status" value="1"/>
</dbReference>
<reference evidence="1 2" key="1">
    <citation type="submission" date="2024-11" db="EMBL/GenBank/DDBJ databases">
        <authorList>
            <person name="Mikucki A.G."/>
            <person name="Kahler C.M."/>
        </authorList>
    </citation>
    <scope>NUCLEOTIDE SEQUENCE [LARGE SCALE GENOMIC DNA]</scope>
    <source>
        <strain evidence="1 2">EXNM717</strain>
    </source>
</reference>
<dbReference type="InterPro" id="IPR011990">
    <property type="entry name" value="TPR-like_helical_dom_sf"/>
</dbReference>
<accession>A0ABW8Q8C8</accession>
<sequence>AMMELAYKKLGKPQLAADSRRILAGNFPASPYLQKPWRPDDMPWWRYWR</sequence>
<gene>
    <name evidence="1" type="ORF">ACI43T_11775</name>
</gene>
<dbReference type="EMBL" id="JBJGEB010000022">
    <property type="protein sequence ID" value="MFK7643151.1"/>
    <property type="molecule type" value="Genomic_DNA"/>
</dbReference>
<proteinExistence type="predicted"/>
<comment type="caution">
    <text evidence="1">The sequence shown here is derived from an EMBL/GenBank/DDBJ whole genome shotgun (WGS) entry which is preliminary data.</text>
</comment>
<keyword evidence="2" id="KW-1185">Reference proteome</keyword>
<evidence type="ECO:0000313" key="1">
    <source>
        <dbReference type="EMBL" id="MFK7643151.1"/>
    </source>
</evidence>
<dbReference type="Proteomes" id="UP001621964">
    <property type="component" value="Unassembled WGS sequence"/>
</dbReference>